<dbReference type="PANTHER" id="PTHR48253">
    <property type="match status" value="1"/>
</dbReference>
<evidence type="ECO:0000259" key="1">
    <source>
        <dbReference type="Pfam" id="PF03171"/>
    </source>
</evidence>
<accession>A0A8T0NLZ4</accession>
<dbReference type="SUPFAM" id="SSF51197">
    <property type="entry name" value="Clavaminate synthase-like"/>
    <property type="match status" value="1"/>
</dbReference>
<dbReference type="InterPro" id="IPR044861">
    <property type="entry name" value="IPNS-like_FE2OG_OXY"/>
</dbReference>
<keyword evidence="3" id="KW-1185">Reference proteome</keyword>
<protein>
    <recommendedName>
        <fullName evidence="1">Isopenicillin N synthase-like Fe(2+) 2OG dioxygenase domain-containing protein</fullName>
    </recommendedName>
</protein>
<dbReference type="OrthoDB" id="438224at2759"/>
<dbReference type="PANTHER" id="PTHR48253:SF2">
    <property type="entry name" value="ISOPENICILLIN N SYNTHASE-LIKE FE(2+) 2OG DIOXYGENASE DOMAIN-CONTAINING PROTEIN"/>
    <property type="match status" value="1"/>
</dbReference>
<evidence type="ECO:0000313" key="2">
    <source>
        <dbReference type="EMBL" id="KAG2549888.1"/>
    </source>
</evidence>
<dbReference type="Gene3D" id="2.60.120.330">
    <property type="entry name" value="B-lactam Antibiotic, Isopenicillin N Synthase, Chain"/>
    <property type="match status" value="1"/>
</dbReference>
<organism evidence="2 3">
    <name type="scientific">Panicum virgatum</name>
    <name type="common">Blackwell switchgrass</name>
    <dbReference type="NCBI Taxonomy" id="38727"/>
    <lineage>
        <taxon>Eukaryota</taxon>
        <taxon>Viridiplantae</taxon>
        <taxon>Streptophyta</taxon>
        <taxon>Embryophyta</taxon>
        <taxon>Tracheophyta</taxon>
        <taxon>Spermatophyta</taxon>
        <taxon>Magnoliopsida</taxon>
        <taxon>Liliopsida</taxon>
        <taxon>Poales</taxon>
        <taxon>Poaceae</taxon>
        <taxon>PACMAD clade</taxon>
        <taxon>Panicoideae</taxon>
        <taxon>Panicodae</taxon>
        <taxon>Paniceae</taxon>
        <taxon>Panicinae</taxon>
        <taxon>Panicum</taxon>
        <taxon>Panicum sect. Hiantes</taxon>
    </lineage>
</organism>
<dbReference type="Pfam" id="PF03171">
    <property type="entry name" value="2OG-FeII_Oxy"/>
    <property type="match status" value="1"/>
</dbReference>
<reference evidence="2" key="1">
    <citation type="submission" date="2020-05" db="EMBL/GenBank/DDBJ databases">
        <title>WGS assembly of Panicum virgatum.</title>
        <authorList>
            <person name="Lovell J.T."/>
            <person name="Jenkins J."/>
            <person name="Shu S."/>
            <person name="Juenger T.E."/>
            <person name="Schmutz J."/>
        </authorList>
    </citation>
    <scope>NUCLEOTIDE SEQUENCE</scope>
    <source>
        <strain evidence="2">AP13</strain>
    </source>
</reference>
<name>A0A8T0NLZ4_PANVG</name>
<sequence>MKSIPLFLGTTCLSRTSSRRRISSRTSKDSKLLPIFSMAKMAAAIVLDIAELSLSDLVLLQSPKMPAEDHRRRLILDTVATELGRGGSGLLAITEVPHVGALRRRLLPLSRRLALMDHPTRSQILKKHGLGSDVPLKKLDRSVSSFAKLLRHSGKLTLLELVTNTENISNRIVCLEKIHDFEGSEESNCDDDMENIGELVTELGLYMMELGILIARACDIVIGGGQLEKSITNFGTAKARLIHYHSELDNIIIREKESSTRKCSLKKVAVKPYQLGSQRRSRSLCPCCIKSEDMTPVMAIKDNNSRDTSVHGQAAEISLLNLWQEWHYDFGILTVLTAPLFLSASEGEECLIGQEYHHPNGHTHLQLCNGRKIFSVKCSPESFIVQVGEAADILSSGKLKSTLHSVSRPTSFTDISRETFAVFLQPSWDKTLSYPDYCLDTEEQSSHNNETSIISNGSAGSCAEDVHMQNIMEKIPPLSSRLKEGMTFAEFSQQTTKQYYGGGGIQQNN</sequence>
<evidence type="ECO:0000313" key="3">
    <source>
        <dbReference type="Proteomes" id="UP000823388"/>
    </source>
</evidence>
<dbReference type="EMBL" id="CM029053">
    <property type="protein sequence ID" value="KAG2549888.1"/>
    <property type="molecule type" value="Genomic_DNA"/>
</dbReference>
<comment type="caution">
    <text evidence="2">The sequence shown here is derived from an EMBL/GenBank/DDBJ whole genome shotgun (WGS) entry which is preliminary data.</text>
</comment>
<dbReference type="AlphaFoldDB" id="A0A8T0NLZ4"/>
<dbReference type="InterPro" id="IPR027443">
    <property type="entry name" value="IPNS-like_sf"/>
</dbReference>
<dbReference type="Proteomes" id="UP000823388">
    <property type="component" value="Chromosome 9K"/>
</dbReference>
<proteinExistence type="predicted"/>
<feature type="domain" description="Isopenicillin N synthase-like Fe(2+) 2OG dioxygenase" evidence="1">
    <location>
        <begin position="362"/>
        <end position="425"/>
    </location>
</feature>
<gene>
    <name evidence="2" type="ORF">PVAP13_9KG274000</name>
</gene>